<dbReference type="PRINTS" id="PR01042">
    <property type="entry name" value="TRNASYNTHASP"/>
</dbReference>
<evidence type="ECO:0000313" key="10">
    <source>
        <dbReference type="Proteomes" id="UP000606974"/>
    </source>
</evidence>
<evidence type="ECO:0000256" key="5">
    <source>
        <dbReference type="ARBA" id="ARBA00022917"/>
    </source>
</evidence>
<dbReference type="InterPro" id="IPR002312">
    <property type="entry name" value="Asp/Asn-tRNA-synth_IIb"/>
</dbReference>
<dbReference type="GO" id="GO:0004815">
    <property type="term" value="F:aspartate-tRNA ligase activity"/>
    <property type="evidence" value="ECO:0007669"/>
    <property type="project" value="TreeGrafter"/>
</dbReference>
<feature type="domain" description="Aminoacyl-transfer RNA synthetases class-II family profile" evidence="8">
    <location>
        <begin position="292"/>
        <end position="745"/>
    </location>
</feature>
<gene>
    <name evidence="9" type="ORF">GJ744_007840</name>
</gene>
<name>A0A8H7E7Z6_9EURO</name>
<protein>
    <recommendedName>
        <fullName evidence="8">Aminoacyl-transfer RNA synthetases class-II family profile domain-containing protein</fullName>
    </recommendedName>
</protein>
<evidence type="ECO:0000256" key="6">
    <source>
        <dbReference type="ARBA" id="ARBA00023146"/>
    </source>
</evidence>
<evidence type="ECO:0000313" key="9">
    <source>
        <dbReference type="EMBL" id="KAF7513789.1"/>
    </source>
</evidence>
<dbReference type="EMBL" id="JAACFV010000004">
    <property type="protein sequence ID" value="KAF7513789.1"/>
    <property type="molecule type" value="Genomic_DNA"/>
</dbReference>
<dbReference type="InterPro" id="IPR006195">
    <property type="entry name" value="aa-tRNA-synth_II"/>
</dbReference>
<proteinExistence type="inferred from homology"/>
<dbReference type="OrthoDB" id="439710at2759"/>
<organism evidence="9 10">
    <name type="scientific">Endocarpon pusillum</name>
    <dbReference type="NCBI Taxonomy" id="364733"/>
    <lineage>
        <taxon>Eukaryota</taxon>
        <taxon>Fungi</taxon>
        <taxon>Dikarya</taxon>
        <taxon>Ascomycota</taxon>
        <taxon>Pezizomycotina</taxon>
        <taxon>Eurotiomycetes</taxon>
        <taxon>Chaetothyriomycetidae</taxon>
        <taxon>Verrucariales</taxon>
        <taxon>Verrucariaceae</taxon>
        <taxon>Endocarpon</taxon>
    </lineage>
</organism>
<dbReference type="SUPFAM" id="SSF55681">
    <property type="entry name" value="Class II aaRS and biotin synthetases"/>
    <property type="match status" value="1"/>
</dbReference>
<dbReference type="GO" id="GO:0005739">
    <property type="term" value="C:mitochondrion"/>
    <property type="evidence" value="ECO:0007669"/>
    <property type="project" value="TreeGrafter"/>
</dbReference>
<dbReference type="PANTHER" id="PTHR22594:SF5">
    <property type="entry name" value="ASPARTATE--TRNA LIGASE, MITOCHONDRIAL"/>
    <property type="match status" value="1"/>
</dbReference>
<evidence type="ECO:0000256" key="7">
    <source>
        <dbReference type="SAM" id="MobiDB-lite"/>
    </source>
</evidence>
<evidence type="ECO:0000256" key="4">
    <source>
        <dbReference type="ARBA" id="ARBA00022840"/>
    </source>
</evidence>
<sequence length="814" mass="91641">MFPARAFNRALQLRDSYIAISKYIRARCSHPVPKSRRGFACQVASRNAELRGRSGETSQDDAPLEGSYQDLSTLDLNDPSPLAQYKRIFRLPRTTSNWEVWDLRPHQTSKLFGYVTSVRQGSKKLDFIDLIDPQLRKHLQLVVDEYLVGPEGRESMRRIPAHTPVIVSGQLVNRIGNKSTISPIEPEGQDQASLGLEGPNIMYYTQREEKGDGTPFSPIEEFKHDPYIGEVATISHVEMVVSSIQALNYFPGDIIAKTDTNFPPEQRHLQLRTSSNLRKTLQARSKAQTECRKYLFVKGFDEIETPILFKSTPEGAREFLVPTRQKGLAYALPQSPQQYKQILMASGISKYFQFARCFRDEDMRADRQPEFTQLDIEMSFATAEDVKKITERIIQVLWRTFFHQTIFENKIKSPKEYNMRDIPFHAPLYFPQITYDRAMTLWGSDKPDTRIGSHLLQVEDFLDSTLKSKLTPLKDPVIDLLKVSVSNPEKTRHFISTFLDKPSNAAYLENPHGVPGIFIFDTSQPMNGLSAFEHDAAERIVDLLHPQRGDLLVLQARPNQPFVGEGSTMMGNLRRDLLAALISEGIIRKPLRDEFLWVINFPLFSPTNDSDPGQGGKAGIKSTHHPFTAPKTMWDVDKLITDPLSCKADHFDLVINGVEIGGGSRRIHDSKVQEMVLRDVLKVPENHAEEFRPLLEALRAGCPPHAGIALGFDRLMAILRQSSSVRDVIAFPKSAKGEDKMVGAPSAIDAERWAGYHMAVKGGEEGVKRRTEKDELTTGSKEADQELQSIADPKLQTPGPAQPDESDITPSTPS</sequence>
<feature type="compositionally biased region" description="Basic and acidic residues" evidence="7">
    <location>
        <begin position="762"/>
        <end position="784"/>
    </location>
</feature>
<evidence type="ECO:0000256" key="2">
    <source>
        <dbReference type="ARBA" id="ARBA00022598"/>
    </source>
</evidence>
<dbReference type="GO" id="GO:0005524">
    <property type="term" value="F:ATP binding"/>
    <property type="evidence" value="ECO:0007669"/>
    <property type="project" value="UniProtKB-KW"/>
</dbReference>
<dbReference type="HAMAP" id="MF_00044">
    <property type="entry name" value="Asp_tRNA_synth_type1"/>
    <property type="match status" value="1"/>
</dbReference>
<keyword evidence="3" id="KW-0547">Nucleotide-binding</keyword>
<keyword evidence="10" id="KW-1185">Reference proteome</keyword>
<evidence type="ECO:0000256" key="1">
    <source>
        <dbReference type="ARBA" id="ARBA00006303"/>
    </source>
</evidence>
<feature type="region of interest" description="Disordered" evidence="7">
    <location>
        <begin position="762"/>
        <end position="814"/>
    </location>
</feature>
<comment type="caution">
    <text evidence="9">The sequence shown here is derived from an EMBL/GenBank/DDBJ whole genome shotgun (WGS) entry which is preliminary data.</text>
</comment>
<dbReference type="NCBIfam" id="TIGR00459">
    <property type="entry name" value="aspS_bact"/>
    <property type="match status" value="1"/>
</dbReference>
<keyword evidence="2" id="KW-0436">Ligase</keyword>
<evidence type="ECO:0000259" key="8">
    <source>
        <dbReference type="PROSITE" id="PS50862"/>
    </source>
</evidence>
<dbReference type="InterPro" id="IPR045864">
    <property type="entry name" value="aa-tRNA-synth_II/BPL/LPL"/>
</dbReference>
<keyword evidence="5" id="KW-0648">Protein biosynthesis</keyword>
<dbReference type="InterPro" id="IPR004524">
    <property type="entry name" value="Asp-tRNA-ligase_1"/>
</dbReference>
<keyword evidence="4" id="KW-0067">ATP-binding</keyword>
<dbReference type="AlphaFoldDB" id="A0A8H7E7Z6"/>
<evidence type="ECO:0000256" key="3">
    <source>
        <dbReference type="ARBA" id="ARBA00022741"/>
    </source>
</evidence>
<dbReference type="PANTHER" id="PTHR22594">
    <property type="entry name" value="ASPARTYL/LYSYL-TRNA SYNTHETASE"/>
    <property type="match status" value="1"/>
</dbReference>
<dbReference type="InterPro" id="IPR004364">
    <property type="entry name" value="Aa-tRNA-synt_II"/>
</dbReference>
<comment type="similarity">
    <text evidence="1">Belongs to the class-II aminoacyl-tRNA synthetase family. Type 1 subfamily.</text>
</comment>
<keyword evidence="6" id="KW-0030">Aminoacyl-tRNA synthetase</keyword>
<dbReference type="GO" id="GO:0006422">
    <property type="term" value="P:aspartyl-tRNA aminoacylation"/>
    <property type="evidence" value="ECO:0007669"/>
    <property type="project" value="TreeGrafter"/>
</dbReference>
<accession>A0A8H7E7Z6</accession>
<dbReference type="PROSITE" id="PS50862">
    <property type="entry name" value="AA_TRNA_LIGASE_II"/>
    <property type="match status" value="1"/>
</dbReference>
<reference evidence="9" key="1">
    <citation type="submission" date="2020-02" db="EMBL/GenBank/DDBJ databases">
        <authorList>
            <person name="Palmer J.M."/>
        </authorList>
    </citation>
    <scope>NUCLEOTIDE SEQUENCE</scope>
    <source>
        <strain evidence="9">EPUS1.4</strain>
        <tissue evidence="9">Thallus</tissue>
    </source>
</reference>
<dbReference type="Gene3D" id="3.30.930.10">
    <property type="entry name" value="Bira Bifunctional Protein, Domain 2"/>
    <property type="match status" value="1"/>
</dbReference>
<dbReference type="Proteomes" id="UP000606974">
    <property type="component" value="Unassembled WGS sequence"/>
</dbReference>
<dbReference type="Pfam" id="PF00152">
    <property type="entry name" value="tRNA-synt_2"/>
    <property type="match status" value="1"/>
</dbReference>
<dbReference type="InterPro" id="IPR004115">
    <property type="entry name" value="GAD-like_sf"/>
</dbReference>
<dbReference type="Gene3D" id="3.30.1360.30">
    <property type="entry name" value="GAD-like domain"/>
    <property type="match status" value="1"/>
</dbReference>